<accession>A0AB33KHK8</accession>
<keyword evidence="4" id="KW-1133">Transmembrane helix</keyword>
<dbReference type="GO" id="GO:0010487">
    <property type="term" value="F:thermospermine synthase activity"/>
    <property type="evidence" value="ECO:0007669"/>
    <property type="project" value="UniProtKB-ARBA"/>
</dbReference>
<dbReference type="InterPro" id="IPR036259">
    <property type="entry name" value="MFS_trans_sf"/>
</dbReference>
<evidence type="ECO:0000256" key="5">
    <source>
        <dbReference type="PROSITE-ProRule" id="PRU00354"/>
    </source>
</evidence>
<dbReference type="InterPro" id="IPR030374">
    <property type="entry name" value="PABS"/>
</dbReference>
<comment type="subcellular location">
    <subcellularLocation>
        <location evidence="4">Cell membrane</location>
        <topology evidence="4">Multi-pass membrane protein</topology>
    </subcellularLocation>
</comment>
<evidence type="ECO:0000256" key="3">
    <source>
        <dbReference type="ARBA" id="ARBA00023115"/>
    </source>
</evidence>
<feature type="region of interest" description="Disordered" evidence="6">
    <location>
        <begin position="479"/>
        <end position="533"/>
    </location>
</feature>
<feature type="binding site" evidence="4">
    <location>
        <position position="260"/>
    </location>
    <ligand>
        <name>S-methyl-5'-thioadenosine</name>
        <dbReference type="ChEBI" id="CHEBI:17509"/>
    </ligand>
</feature>
<evidence type="ECO:0000256" key="1">
    <source>
        <dbReference type="ARBA" id="ARBA00007867"/>
    </source>
</evidence>
<sequence>MIDQQMSLRGGAARLPVRPRTGRFLVLAAVFICAACGLVYELELVALASYLIGDSVTQASVVLSVMVFAMGIGSLLAKRLCCHAAVGFGVVEAALALIGGSSALVLYASFAWLGESQYALVGFSLAIGVLIGAEIPLLMTLIQRVDRQDAGGAVADLFAADYVGALVGGLAFPFLLLPMLGQLTGALLTGAINAAAGGALVLWVFRRDLSSRSRWLLILVNVAVITVLATATVLVDDFERAARRAVYGDQVRVAVQTGVQEVVLTGADRDSLGLYLDGRLRVSARDEYRYHEALVHPAMNGPRARVLVLGGGDGLAAREVLRYEDVRAVTVVELDPAVTRLARTDPALSELNDHAFRDPRLTVVDADAFPWLRSDRGRYDVVISDLPDPGITASTKLYSAEFYGLVAEALAPDGRLVVHAGPLGSRPQTFWTVEASMRAGGLATRPYRVTGRYAGLAASPDRGGGDAREREDWGFLLAGPGGPVPGPSLAVGGPEPRSLGGRELREGARAAGEARLPGLAPSTLIHPRYREDA</sequence>
<protein>
    <recommendedName>
        <fullName evidence="4">Polyamine aminopropyltransferase</fullName>
    </recommendedName>
    <alternativeName>
        <fullName evidence="4">Putrescine aminopropyltransferase</fullName>
        <shortName evidence="4">PAPT</shortName>
    </alternativeName>
    <alternativeName>
        <fullName evidence="4">Spermidine synthase</fullName>
        <shortName evidence="4">SPDS</shortName>
        <shortName evidence="4">SPDSY</shortName>
        <ecNumber evidence="4">2.5.1.16</ecNumber>
    </alternativeName>
</protein>
<dbReference type="RefSeq" id="WP_319601222.1">
    <property type="nucleotide sequence ID" value="NZ_AP035884.1"/>
</dbReference>
<comment type="function">
    <text evidence="4">Catalyzes the irreversible transfer of a propylamine group from the amino donor S-adenosylmethioninamine (decarboxy-AdoMet) to putrescine (1,4-diaminobutane) to yield spermidine.</text>
</comment>
<keyword evidence="2 4" id="KW-0808">Transferase</keyword>
<evidence type="ECO:0000259" key="7">
    <source>
        <dbReference type="PROSITE" id="PS51006"/>
    </source>
</evidence>
<dbReference type="NCBIfam" id="NF037959">
    <property type="entry name" value="MFS_SpdSyn"/>
    <property type="match status" value="1"/>
</dbReference>
<dbReference type="Gene3D" id="3.40.50.150">
    <property type="entry name" value="Vaccinia Virus protein VP39"/>
    <property type="match status" value="1"/>
</dbReference>
<dbReference type="PANTHER" id="PTHR43317">
    <property type="entry name" value="THERMOSPERMINE SYNTHASE ACAULIS5"/>
    <property type="match status" value="1"/>
</dbReference>
<dbReference type="GO" id="GO:0008295">
    <property type="term" value="P:spermidine biosynthetic process"/>
    <property type="evidence" value="ECO:0007669"/>
    <property type="project" value="UniProtKB-UniRule"/>
</dbReference>
<feature type="compositionally biased region" description="Low complexity" evidence="6">
    <location>
        <begin position="509"/>
        <end position="521"/>
    </location>
</feature>
<comment type="caution">
    <text evidence="4">Lacks conserved residue(s) required for the propagation of feature annotation.</text>
</comment>
<evidence type="ECO:0000256" key="2">
    <source>
        <dbReference type="ARBA" id="ARBA00022679"/>
    </source>
</evidence>
<feature type="binding site" evidence="4">
    <location>
        <position position="333"/>
    </location>
    <ligand>
        <name>S-methyl-5'-thioadenosine</name>
        <dbReference type="ChEBI" id="CHEBI:17509"/>
    </ligand>
</feature>
<evidence type="ECO:0000256" key="6">
    <source>
        <dbReference type="SAM" id="MobiDB-lite"/>
    </source>
</evidence>
<keyword evidence="4" id="KW-1003">Cell membrane</keyword>
<keyword evidence="4" id="KW-0745">Spermidine biosynthesis</keyword>
<feature type="binding site" evidence="4">
    <location>
        <position position="291"/>
    </location>
    <ligand>
        <name>spermidine</name>
        <dbReference type="ChEBI" id="CHEBI:57834"/>
    </ligand>
</feature>
<feature type="transmembrane region" description="Helical" evidence="4">
    <location>
        <begin position="58"/>
        <end position="77"/>
    </location>
</feature>
<dbReference type="InterPro" id="IPR029063">
    <property type="entry name" value="SAM-dependent_MTases_sf"/>
</dbReference>
<evidence type="ECO:0000256" key="4">
    <source>
        <dbReference type="HAMAP-Rule" id="MF_00198"/>
    </source>
</evidence>
<dbReference type="PROSITE" id="PS51006">
    <property type="entry name" value="PABS_2"/>
    <property type="match status" value="1"/>
</dbReference>
<feature type="transmembrane region" description="Helical" evidence="4">
    <location>
        <begin position="154"/>
        <end position="177"/>
    </location>
</feature>
<proteinExistence type="inferred from homology"/>
<dbReference type="KEGG" id="stcm:SCMC78_33080"/>
<dbReference type="Pfam" id="PF01564">
    <property type="entry name" value="Spermine_synth"/>
    <property type="match status" value="1"/>
</dbReference>
<gene>
    <name evidence="4" type="primary">speE</name>
    <name evidence="8" type="ORF">SCMC78_33080</name>
</gene>
<feature type="compositionally biased region" description="Low complexity" evidence="6">
    <location>
        <begin position="487"/>
        <end position="499"/>
    </location>
</feature>
<reference evidence="8" key="1">
    <citation type="submission" date="2024-07" db="EMBL/GenBank/DDBJ databases">
        <title>Complete genome sequences of cellulolytic bacteria, Kitasatospora sp. CMC57 and Streptomyces sp. CMC78, isolated from Japanese agricultural soil.</title>
        <authorList>
            <person name="Hashimoto T."/>
            <person name="Ito M."/>
            <person name="Iwamoto M."/>
            <person name="Fukahori D."/>
            <person name="Shoda T."/>
            <person name="Sakoda M."/>
            <person name="Morohoshi T."/>
            <person name="Mitsuboshi M."/>
            <person name="Nishizawa T."/>
        </authorList>
    </citation>
    <scope>NUCLEOTIDE SEQUENCE</scope>
    <source>
        <strain evidence="8">CMC78</strain>
    </source>
</reference>
<dbReference type="NCBIfam" id="NF002956">
    <property type="entry name" value="PRK03612.1"/>
    <property type="match status" value="1"/>
</dbReference>
<dbReference type="GO" id="GO:0005886">
    <property type="term" value="C:plasma membrane"/>
    <property type="evidence" value="ECO:0007669"/>
    <property type="project" value="UniProtKB-SubCell"/>
</dbReference>
<dbReference type="InterPro" id="IPR001045">
    <property type="entry name" value="Spermi_synthase"/>
</dbReference>
<feature type="transmembrane region" description="Helical" evidence="4">
    <location>
        <begin position="84"/>
        <end position="112"/>
    </location>
</feature>
<dbReference type="EMBL" id="AP035884">
    <property type="protein sequence ID" value="BFP53501.1"/>
    <property type="molecule type" value="Genomic_DNA"/>
</dbReference>
<dbReference type="GO" id="GO:0004766">
    <property type="term" value="F:spermidine synthase activity"/>
    <property type="evidence" value="ECO:0007669"/>
    <property type="project" value="UniProtKB-UniRule"/>
</dbReference>
<comment type="subunit">
    <text evidence="4">Homodimer or homotetramer.</text>
</comment>
<keyword evidence="4" id="KW-0472">Membrane</keyword>
<dbReference type="PROSITE" id="PS01330">
    <property type="entry name" value="PABS_1"/>
    <property type="match status" value="1"/>
</dbReference>
<dbReference type="InterPro" id="IPR030373">
    <property type="entry name" value="PABS_CS"/>
</dbReference>
<feature type="domain" description="PABS" evidence="7">
    <location>
        <begin position="226"/>
        <end position="480"/>
    </location>
</feature>
<evidence type="ECO:0000313" key="8">
    <source>
        <dbReference type="EMBL" id="BFP53501.1"/>
    </source>
</evidence>
<feature type="active site" description="Proton acceptor" evidence="4 5">
    <location>
        <position position="385"/>
    </location>
</feature>
<dbReference type="EC" id="2.5.1.16" evidence="4"/>
<feature type="transmembrane region" description="Helical" evidence="4">
    <location>
        <begin position="24"/>
        <end position="52"/>
    </location>
</feature>
<organism evidence="8">
    <name type="scientific">Streptomyces sp. CMC78</name>
    <dbReference type="NCBI Taxonomy" id="3231512"/>
    <lineage>
        <taxon>Bacteria</taxon>
        <taxon>Bacillati</taxon>
        <taxon>Actinomycetota</taxon>
        <taxon>Actinomycetes</taxon>
        <taxon>Kitasatosporales</taxon>
        <taxon>Streptomycetaceae</taxon>
        <taxon>Streptomyces</taxon>
    </lineage>
</organism>
<dbReference type="SUPFAM" id="SSF53335">
    <property type="entry name" value="S-adenosyl-L-methionine-dependent methyltransferases"/>
    <property type="match status" value="1"/>
</dbReference>
<comment type="catalytic activity">
    <reaction evidence="4">
        <text>S-adenosyl 3-(methylsulfanyl)propylamine + putrescine = S-methyl-5'-thioadenosine + spermidine + H(+)</text>
        <dbReference type="Rhea" id="RHEA:12721"/>
        <dbReference type="ChEBI" id="CHEBI:15378"/>
        <dbReference type="ChEBI" id="CHEBI:17509"/>
        <dbReference type="ChEBI" id="CHEBI:57443"/>
        <dbReference type="ChEBI" id="CHEBI:57834"/>
        <dbReference type="ChEBI" id="CHEBI:326268"/>
        <dbReference type="EC" id="2.5.1.16"/>
    </reaction>
</comment>
<keyword evidence="3 4" id="KW-0620">Polyamine biosynthesis</keyword>
<comment type="pathway">
    <text evidence="4">Amine and polyamine biosynthesis; spermidine biosynthesis; spermidine from putrescine: step 1/1.</text>
</comment>
<dbReference type="HAMAP" id="MF_00198">
    <property type="entry name" value="Spermidine_synth"/>
    <property type="match status" value="1"/>
</dbReference>
<keyword evidence="4" id="KW-0812">Transmembrane</keyword>
<feature type="transmembrane region" description="Helical" evidence="4">
    <location>
        <begin position="215"/>
        <end position="235"/>
    </location>
</feature>
<dbReference type="SUPFAM" id="SSF103473">
    <property type="entry name" value="MFS general substrate transporter"/>
    <property type="match status" value="1"/>
</dbReference>
<feature type="binding site" evidence="4">
    <location>
        <position position="313"/>
    </location>
    <ligand>
        <name>spermidine</name>
        <dbReference type="ChEBI" id="CHEBI:57834"/>
    </ligand>
</feature>
<dbReference type="PANTHER" id="PTHR43317:SF1">
    <property type="entry name" value="THERMOSPERMINE SYNTHASE ACAULIS5"/>
    <property type="match status" value="1"/>
</dbReference>
<feature type="transmembrane region" description="Helical" evidence="4">
    <location>
        <begin position="183"/>
        <end position="203"/>
    </location>
</feature>
<dbReference type="CDD" id="cd02440">
    <property type="entry name" value="AdoMet_MTases"/>
    <property type="match status" value="1"/>
</dbReference>
<feature type="binding site" evidence="4">
    <location>
        <begin position="367"/>
        <end position="368"/>
    </location>
    <ligand>
        <name>S-methyl-5'-thioadenosine</name>
        <dbReference type="ChEBI" id="CHEBI:17509"/>
    </ligand>
</feature>
<comment type="similarity">
    <text evidence="1 4">Belongs to the spermidine/spermine synthase family.</text>
</comment>
<feature type="transmembrane region" description="Helical" evidence="4">
    <location>
        <begin position="118"/>
        <end position="142"/>
    </location>
</feature>
<dbReference type="AlphaFoldDB" id="A0AB33KHK8"/>
<name>A0AB33KHK8_9ACTN</name>